<evidence type="ECO:0000313" key="2">
    <source>
        <dbReference type="EMBL" id="BAD38130.1"/>
    </source>
</evidence>
<protein>
    <submittedName>
        <fullName evidence="2">Uncharacterized protein</fullName>
    </submittedName>
</protein>
<dbReference type="EMBL" id="AP005497">
    <property type="protein sequence ID" value="BAD38130.1"/>
    <property type="molecule type" value="Genomic_DNA"/>
</dbReference>
<organism evidence="2 3">
    <name type="scientific">Oryza sativa subsp. japonica</name>
    <name type="common">Rice</name>
    <dbReference type="NCBI Taxonomy" id="39947"/>
    <lineage>
        <taxon>Eukaryota</taxon>
        <taxon>Viridiplantae</taxon>
        <taxon>Streptophyta</taxon>
        <taxon>Embryophyta</taxon>
        <taxon>Tracheophyta</taxon>
        <taxon>Spermatophyta</taxon>
        <taxon>Magnoliopsida</taxon>
        <taxon>Liliopsida</taxon>
        <taxon>Poales</taxon>
        <taxon>Poaceae</taxon>
        <taxon>BOP clade</taxon>
        <taxon>Oryzoideae</taxon>
        <taxon>Oryzeae</taxon>
        <taxon>Oryzinae</taxon>
        <taxon>Oryza</taxon>
        <taxon>Oryza sativa</taxon>
    </lineage>
</organism>
<name>Q67UN9_ORYSJ</name>
<proteinExistence type="predicted"/>
<evidence type="ECO:0000256" key="1">
    <source>
        <dbReference type="SAM" id="MobiDB-lite"/>
    </source>
</evidence>
<dbReference type="AlphaFoldDB" id="Q67UN9"/>
<sequence length="207" mass="23266">MPSAPLTPPHPTRHRSVERRQQRRRGLLTSLLLNLVAAKAYQVIPCYRIRHLGHRFLPLLCFASAANVDSTTAFFHPHGFDTDASHSHRFKSDNLPLHTFLPSCQSGVMKGPYADLLRWTVLIPNDQRLLSHEEIKPSYIGIGWEPSIDVKFSNRHKGAGSKTGTFEVQKYKQRKKLVAAVFTPKKAAQCIGSKHRAAPLHPISPNI</sequence>
<evidence type="ECO:0000313" key="3">
    <source>
        <dbReference type="Proteomes" id="UP000000763"/>
    </source>
</evidence>
<reference evidence="3" key="2">
    <citation type="journal article" date="2008" name="Nucleic Acids Res.">
        <title>The rice annotation project database (RAP-DB): 2008 update.</title>
        <authorList>
            <consortium name="The rice annotation project (RAP)"/>
        </authorList>
    </citation>
    <scope>GENOME REANNOTATION</scope>
    <source>
        <strain evidence="3">cv. Nipponbare</strain>
    </source>
</reference>
<accession>Q67UN9</accession>
<reference evidence="3" key="1">
    <citation type="journal article" date="2005" name="Nature">
        <title>The map-based sequence of the rice genome.</title>
        <authorList>
            <consortium name="International rice genome sequencing project (IRGSP)"/>
            <person name="Matsumoto T."/>
            <person name="Wu J."/>
            <person name="Kanamori H."/>
            <person name="Katayose Y."/>
            <person name="Fujisawa M."/>
            <person name="Namiki N."/>
            <person name="Mizuno H."/>
            <person name="Yamamoto K."/>
            <person name="Antonio B.A."/>
            <person name="Baba T."/>
            <person name="Sakata K."/>
            <person name="Nagamura Y."/>
            <person name="Aoki H."/>
            <person name="Arikawa K."/>
            <person name="Arita K."/>
            <person name="Bito T."/>
            <person name="Chiden Y."/>
            <person name="Fujitsuka N."/>
            <person name="Fukunaka R."/>
            <person name="Hamada M."/>
            <person name="Harada C."/>
            <person name="Hayashi A."/>
            <person name="Hijishita S."/>
            <person name="Honda M."/>
            <person name="Hosokawa S."/>
            <person name="Ichikawa Y."/>
            <person name="Idonuma A."/>
            <person name="Iijima M."/>
            <person name="Ikeda M."/>
            <person name="Ikeno M."/>
            <person name="Ito K."/>
            <person name="Ito S."/>
            <person name="Ito T."/>
            <person name="Ito Y."/>
            <person name="Ito Y."/>
            <person name="Iwabuchi A."/>
            <person name="Kamiya K."/>
            <person name="Karasawa W."/>
            <person name="Kurita K."/>
            <person name="Katagiri S."/>
            <person name="Kikuta A."/>
            <person name="Kobayashi H."/>
            <person name="Kobayashi N."/>
            <person name="Machita K."/>
            <person name="Maehara T."/>
            <person name="Masukawa M."/>
            <person name="Mizubayashi T."/>
            <person name="Mukai Y."/>
            <person name="Nagasaki H."/>
            <person name="Nagata Y."/>
            <person name="Naito S."/>
            <person name="Nakashima M."/>
            <person name="Nakama Y."/>
            <person name="Nakamichi Y."/>
            <person name="Nakamura M."/>
            <person name="Meguro A."/>
            <person name="Negishi M."/>
            <person name="Ohta I."/>
            <person name="Ohta T."/>
            <person name="Okamoto M."/>
            <person name="Ono N."/>
            <person name="Saji S."/>
            <person name="Sakaguchi M."/>
            <person name="Sakai K."/>
            <person name="Shibata M."/>
            <person name="Shimokawa T."/>
            <person name="Song J."/>
            <person name="Takazaki Y."/>
            <person name="Terasawa K."/>
            <person name="Tsugane M."/>
            <person name="Tsuji K."/>
            <person name="Ueda S."/>
            <person name="Waki K."/>
            <person name="Yamagata H."/>
            <person name="Yamamoto M."/>
            <person name="Yamamoto S."/>
            <person name="Yamane H."/>
            <person name="Yoshiki S."/>
            <person name="Yoshihara R."/>
            <person name="Yukawa K."/>
            <person name="Zhong H."/>
            <person name="Yano M."/>
            <person name="Yuan Q."/>
            <person name="Ouyang S."/>
            <person name="Liu J."/>
            <person name="Jones K.M."/>
            <person name="Gansberger K."/>
            <person name="Moffat K."/>
            <person name="Hill J."/>
            <person name="Bera J."/>
            <person name="Fadrosh D."/>
            <person name="Jin S."/>
            <person name="Johri S."/>
            <person name="Kim M."/>
            <person name="Overton L."/>
            <person name="Reardon M."/>
            <person name="Tsitrin T."/>
            <person name="Vuong H."/>
            <person name="Weaver B."/>
            <person name="Ciecko A."/>
            <person name="Tallon L."/>
            <person name="Jackson J."/>
            <person name="Pai G."/>
            <person name="Aken S.V."/>
            <person name="Utterback T."/>
            <person name="Reidmuller S."/>
            <person name="Feldblyum T."/>
            <person name="Hsiao J."/>
            <person name="Zismann V."/>
            <person name="Iobst S."/>
            <person name="de Vazeille A.R."/>
            <person name="Buell C.R."/>
            <person name="Ying K."/>
            <person name="Li Y."/>
            <person name="Lu T."/>
            <person name="Huang Y."/>
            <person name="Zhao Q."/>
            <person name="Feng Q."/>
            <person name="Zhang L."/>
            <person name="Zhu J."/>
            <person name="Weng Q."/>
            <person name="Mu J."/>
            <person name="Lu Y."/>
            <person name="Fan D."/>
            <person name="Liu Y."/>
            <person name="Guan J."/>
            <person name="Zhang Y."/>
            <person name="Yu S."/>
            <person name="Liu X."/>
            <person name="Zhang Y."/>
            <person name="Hong G."/>
            <person name="Han B."/>
            <person name="Choisne N."/>
            <person name="Demange N."/>
            <person name="Orjeda G."/>
            <person name="Samain S."/>
            <person name="Cattolico L."/>
            <person name="Pelletier E."/>
            <person name="Couloux A."/>
            <person name="Segurens B."/>
            <person name="Wincker P."/>
            <person name="D'Hont A."/>
            <person name="Scarpelli C."/>
            <person name="Weissenbach J."/>
            <person name="Salanoubat M."/>
            <person name="Quetier F."/>
            <person name="Yu Y."/>
            <person name="Kim H.R."/>
            <person name="Rambo T."/>
            <person name="Currie J."/>
            <person name="Collura K."/>
            <person name="Luo M."/>
            <person name="Yang T."/>
            <person name="Ammiraju J.S.S."/>
            <person name="Engler F."/>
            <person name="Soderlund C."/>
            <person name="Wing R.A."/>
            <person name="Palmer L.E."/>
            <person name="de la Bastide M."/>
            <person name="Spiegel L."/>
            <person name="Nascimento L."/>
            <person name="Zutavern T."/>
            <person name="O'Shaughnessy A."/>
            <person name="Dike S."/>
            <person name="Dedhia N."/>
            <person name="Preston R."/>
            <person name="Balija V."/>
            <person name="McCombie W.R."/>
            <person name="Chow T."/>
            <person name="Chen H."/>
            <person name="Chung M."/>
            <person name="Chen C."/>
            <person name="Shaw J."/>
            <person name="Wu H."/>
            <person name="Hsiao K."/>
            <person name="Chao Y."/>
            <person name="Chu M."/>
            <person name="Cheng C."/>
            <person name="Hour A."/>
            <person name="Lee P."/>
            <person name="Lin S."/>
            <person name="Lin Y."/>
            <person name="Liou J."/>
            <person name="Liu S."/>
            <person name="Hsing Y."/>
            <person name="Raghuvanshi S."/>
            <person name="Mohanty A."/>
            <person name="Bharti A.K."/>
            <person name="Gaur A."/>
            <person name="Gupta V."/>
            <person name="Kumar D."/>
            <person name="Ravi V."/>
            <person name="Vij S."/>
            <person name="Kapur A."/>
            <person name="Khurana P."/>
            <person name="Khurana P."/>
            <person name="Khurana J.P."/>
            <person name="Tyagi A.K."/>
            <person name="Gaikwad K."/>
            <person name="Singh A."/>
            <person name="Dalal V."/>
            <person name="Srivastava S."/>
            <person name="Dixit A."/>
            <person name="Pal A.K."/>
            <person name="Ghazi I.A."/>
            <person name="Yadav M."/>
            <person name="Pandit A."/>
            <person name="Bhargava A."/>
            <person name="Sureshbabu K."/>
            <person name="Batra K."/>
            <person name="Sharma T.R."/>
            <person name="Mohapatra T."/>
            <person name="Singh N.K."/>
            <person name="Messing J."/>
            <person name="Nelson A.B."/>
            <person name="Fuks G."/>
            <person name="Kavchok S."/>
            <person name="Keizer G."/>
            <person name="Linton E."/>
            <person name="Llaca V."/>
            <person name="Song R."/>
            <person name="Tanyolac B."/>
            <person name="Young S."/>
            <person name="Ho-Il K."/>
            <person name="Hahn J.H."/>
            <person name="Sangsakoo G."/>
            <person name="Vanavichit A."/>
            <person name="de Mattos Luiz.A.T."/>
            <person name="Zimmer P.D."/>
            <person name="Malone G."/>
            <person name="Dellagostin O."/>
            <person name="de Oliveira A.C."/>
            <person name="Bevan M."/>
            <person name="Bancroft I."/>
            <person name="Minx P."/>
            <person name="Cordum H."/>
            <person name="Wilson R."/>
            <person name="Cheng Z."/>
            <person name="Jin W."/>
            <person name="Jiang J."/>
            <person name="Leong S.A."/>
            <person name="Iwama H."/>
            <person name="Gojobori T."/>
            <person name="Itoh T."/>
            <person name="Niimura Y."/>
            <person name="Fujii Y."/>
            <person name="Habara T."/>
            <person name="Sakai H."/>
            <person name="Sato Y."/>
            <person name="Wilson G."/>
            <person name="Kumar K."/>
            <person name="McCouch S."/>
            <person name="Juretic N."/>
            <person name="Hoen D."/>
            <person name="Wright S."/>
            <person name="Bruskiewich R."/>
            <person name="Bureau T."/>
            <person name="Miyao A."/>
            <person name="Hirochika H."/>
            <person name="Nishikawa T."/>
            <person name="Kadowaki K."/>
            <person name="Sugiura M."/>
            <person name="Burr B."/>
            <person name="Sasaki T."/>
        </authorList>
    </citation>
    <scope>NUCLEOTIDE SEQUENCE [LARGE SCALE GENOMIC DNA]</scope>
    <source>
        <strain evidence="3">cv. Nipponbare</strain>
    </source>
</reference>
<feature type="compositionally biased region" description="Basic residues" evidence="1">
    <location>
        <begin position="11"/>
        <end position="21"/>
    </location>
</feature>
<dbReference type="Proteomes" id="UP000000763">
    <property type="component" value="Chromosome 2"/>
</dbReference>
<gene>
    <name evidence="2" type="primary">OSJNBb0071O21.6</name>
</gene>
<feature type="region of interest" description="Disordered" evidence="1">
    <location>
        <begin position="1"/>
        <end position="21"/>
    </location>
</feature>
<feature type="compositionally biased region" description="Pro residues" evidence="1">
    <location>
        <begin position="1"/>
        <end position="10"/>
    </location>
</feature>